<evidence type="ECO:0000259" key="10">
    <source>
        <dbReference type="Pfam" id="PF02879"/>
    </source>
</evidence>
<dbReference type="InterPro" id="IPR005845">
    <property type="entry name" value="A-D-PHexomutase_a/b/a-II"/>
</dbReference>
<dbReference type="InterPro" id="IPR005844">
    <property type="entry name" value="A-D-PHexomutase_a/b/a-I"/>
</dbReference>
<dbReference type="Pfam" id="PF00408">
    <property type="entry name" value="PGM_PMM_IV"/>
    <property type="match status" value="1"/>
</dbReference>
<keyword evidence="3" id="KW-0597">Phosphoprotein</keyword>
<evidence type="ECO:0000256" key="3">
    <source>
        <dbReference type="ARBA" id="ARBA00022553"/>
    </source>
</evidence>
<evidence type="ECO:0000256" key="6">
    <source>
        <dbReference type="ARBA" id="ARBA00023235"/>
    </source>
</evidence>
<gene>
    <name evidence="12" type="primary">pgcA</name>
    <name evidence="12" type="ORF">NCTC10172_00554</name>
</gene>
<dbReference type="EMBL" id="LR215050">
    <property type="protein sequence ID" value="VEU82538.1"/>
    <property type="molecule type" value="Genomic_DNA"/>
</dbReference>
<feature type="domain" description="Alpha-D-phosphohexomutase alpha/beta/alpha" evidence="11">
    <location>
        <begin position="308"/>
        <end position="428"/>
    </location>
</feature>
<dbReference type="PRINTS" id="PR00509">
    <property type="entry name" value="PGMPMM"/>
</dbReference>
<dbReference type="InterPro" id="IPR036900">
    <property type="entry name" value="A-D-PHexomutase_C_sf"/>
</dbReference>
<dbReference type="Proteomes" id="UP000290909">
    <property type="component" value="Chromosome"/>
</dbReference>
<organism evidence="12 13">
    <name type="scientific">Acholeplasma hippikon</name>
    <dbReference type="NCBI Taxonomy" id="264636"/>
    <lineage>
        <taxon>Bacteria</taxon>
        <taxon>Bacillati</taxon>
        <taxon>Mycoplasmatota</taxon>
        <taxon>Mollicutes</taxon>
        <taxon>Acholeplasmatales</taxon>
        <taxon>Acholeplasmataceae</taxon>
        <taxon>Acholeplasma</taxon>
    </lineage>
</organism>
<evidence type="ECO:0000256" key="5">
    <source>
        <dbReference type="ARBA" id="ARBA00022842"/>
    </source>
</evidence>
<dbReference type="SUPFAM" id="SSF53738">
    <property type="entry name" value="Phosphoglucomutase, first 3 domains"/>
    <property type="match status" value="3"/>
</dbReference>
<dbReference type="InterPro" id="IPR016055">
    <property type="entry name" value="A-D-PHexomutase_a/b/a-I/II/III"/>
</dbReference>
<keyword evidence="6 12" id="KW-0413">Isomerase</keyword>
<reference evidence="12 13" key="1">
    <citation type="submission" date="2019-01" db="EMBL/GenBank/DDBJ databases">
        <authorList>
            <consortium name="Pathogen Informatics"/>
        </authorList>
    </citation>
    <scope>NUCLEOTIDE SEQUENCE [LARGE SCALE GENOMIC DNA]</scope>
    <source>
        <strain evidence="12 13">NCTC10172</strain>
    </source>
</reference>
<dbReference type="Pfam" id="PF02879">
    <property type="entry name" value="PGM_PMM_II"/>
    <property type="match status" value="1"/>
</dbReference>
<dbReference type="PROSITE" id="PS00710">
    <property type="entry name" value="PGM_PMM"/>
    <property type="match status" value="1"/>
</dbReference>
<dbReference type="KEGG" id="ahk:NCTC10172_00554"/>
<evidence type="ECO:0000256" key="4">
    <source>
        <dbReference type="ARBA" id="ARBA00022723"/>
    </source>
</evidence>
<dbReference type="PANTHER" id="PTHR45745">
    <property type="entry name" value="PHOSPHOMANNOMUTASE 45A"/>
    <property type="match status" value="1"/>
</dbReference>
<dbReference type="Pfam" id="PF02880">
    <property type="entry name" value="PGM_PMM_III"/>
    <property type="match status" value="1"/>
</dbReference>
<evidence type="ECO:0000256" key="7">
    <source>
        <dbReference type="RuleBase" id="RU004326"/>
    </source>
</evidence>
<proteinExistence type="inferred from homology"/>
<dbReference type="CDD" id="cd05799">
    <property type="entry name" value="PGM2"/>
    <property type="match status" value="1"/>
</dbReference>
<feature type="domain" description="Alpha-D-phosphohexomutase C-terminal" evidence="8">
    <location>
        <begin position="481"/>
        <end position="534"/>
    </location>
</feature>
<dbReference type="PANTHER" id="PTHR45745:SF1">
    <property type="entry name" value="PHOSPHOGLUCOMUTASE 2B-RELATED"/>
    <property type="match status" value="1"/>
</dbReference>
<feature type="domain" description="Alpha-D-phosphohexomutase alpha/beta/alpha" evidence="9">
    <location>
        <begin position="41"/>
        <end position="175"/>
    </location>
</feature>
<dbReference type="Pfam" id="PF02878">
    <property type="entry name" value="PGM_PMM_I"/>
    <property type="match status" value="1"/>
</dbReference>
<dbReference type="SUPFAM" id="SSF55957">
    <property type="entry name" value="Phosphoglucomutase, C-terminal domain"/>
    <property type="match status" value="1"/>
</dbReference>
<dbReference type="EC" id="5.4.2.2" evidence="12"/>
<dbReference type="InterPro" id="IPR016066">
    <property type="entry name" value="A-D-PHexomutase_CS"/>
</dbReference>
<dbReference type="GO" id="GO:0004614">
    <property type="term" value="F:phosphoglucomutase activity"/>
    <property type="evidence" value="ECO:0007669"/>
    <property type="project" value="UniProtKB-EC"/>
</dbReference>
<evidence type="ECO:0000256" key="1">
    <source>
        <dbReference type="ARBA" id="ARBA00001946"/>
    </source>
</evidence>
<evidence type="ECO:0000256" key="2">
    <source>
        <dbReference type="ARBA" id="ARBA00010231"/>
    </source>
</evidence>
<dbReference type="GO" id="GO:0000287">
    <property type="term" value="F:magnesium ion binding"/>
    <property type="evidence" value="ECO:0007669"/>
    <property type="project" value="InterPro"/>
</dbReference>
<dbReference type="InterPro" id="IPR005846">
    <property type="entry name" value="A-D-PHexomutase_a/b/a-III"/>
</dbReference>
<accession>A0A449BJC4</accession>
<evidence type="ECO:0000259" key="11">
    <source>
        <dbReference type="Pfam" id="PF02880"/>
    </source>
</evidence>
<evidence type="ECO:0000259" key="9">
    <source>
        <dbReference type="Pfam" id="PF02878"/>
    </source>
</evidence>
<dbReference type="RefSeq" id="WP_035369365.1">
    <property type="nucleotide sequence ID" value="NZ_LR215050.1"/>
</dbReference>
<dbReference type="AlphaFoldDB" id="A0A449BJC4"/>
<dbReference type="InterPro" id="IPR005843">
    <property type="entry name" value="A-D-PHexomutase_C"/>
</dbReference>
<evidence type="ECO:0000313" key="13">
    <source>
        <dbReference type="Proteomes" id="UP000290909"/>
    </source>
</evidence>
<dbReference type="Gene3D" id="3.30.310.50">
    <property type="entry name" value="Alpha-D-phosphohexomutase, C-terminal domain"/>
    <property type="match status" value="1"/>
</dbReference>
<dbReference type="GO" id="GO:0008973">
    <property type="term" value="F:phosphopentomutase activity"/>
    <property type="evidence" value="ECO:0007669"/>
    <property type="project" value="TreeGrafter"/>
</dbReference>
<comment type="similarity">
    <text evidence="2 7">Belongs to the phosphohexose mutase family.</text>
</comment>
<dbReference type="STRING" id="1408416.GCA_000702765_00930"/>
<dbReference type="Gene3D" id="3.40.120.10">
    <property type="entry name" value="Alpha-D-Glucose-1,6-Bisphosphate, subunit A, domain 3"/>
    <property type="match status" value="3"/>
</dbReference>
<evidence type="ECO:0000259" key="8">
    <source>
        <dbReference type="Pfam" id="PF00408"/>
    </source>
</evidence>
<dbReference type="GO" id="GO:0006166">
    <property type="term" value="P:purine ribonucleoside salvage"/>
    <property type="evidence" value="ECO:0007669"/>
    <property type="project" value="TreeGrafter"/>
</dbReference>
<evidence type="ECO:0000313" key="12">
    <source>
        <dbReference type="EMBL" id="VEU82538.1"/>
    </source>
</evidence>
<sequence>MSYQAVYQTWLNEPSLLAEEKQTLQQMNEKDIEESFYQEISFGTGGIRGLLGLGPNRINAYTIRRATLGLANYLIKNNKLNGVAISYDNRFGSREYAYEAAKVLAAKGIKSFIYSSLRPTPMLSFALRYFNASAGIMLTASHNPKEYNGYKVYNETGAQLNTYEATLVMNEISKIASPFNIETVMNELVHEIHDELDPIYLEEVKKIQIHNDKKTIKIVYSPLHGTGGTVIPKLLAETGYEVYPLKEQMIVDPAFSNTKSSNPEDSIAYERSIAYAKEIDADMVLVTDPDADRLGVAVKHNNEFVLINGNQTASLELYYLLTEKKQPDGFVYTTVVTSPLIKQIALGFNKKVGETLTGFKFIGEQAEKIMGKDNYLFGCEESYGSLVKDFVRDKDAVQAVFILSEIGNKLKQKGLTLVDYLDEIYQKFGYYVEHTVNISLKGIEGSKRIQAIMSYFRNNGLNIPSFKVENKIDYINGYVNPHDIHLPSSDVVKFENEDGFIIFRPSGTEPKLKIYFSTRKSNQKEAKQYIEKLVEEVQGVVAKI</sequence>
<keyword evidence="4 7" id="KW-0479">Metal-binding</keyword>
<comment type="cofactor">
    <cofactor evidence="1">
        <name>Mg(2+)</name>
        <dbReference type="ChEBI" id="CHEBI:18420"/>
    </cofactor>
</comment>
<dbReference type="GO" id="GO:0005975">
    <property type="term" value="P:carbohydrate metabolic process"/>
    <property type="evidence" value="ECO:0007669"/>
    <property type="project" value="InterPro"/>
</dbReference>
<protein>
    <submittedName>
        <fullName evidence="12">Phosphoglucomutase</fullName>
        <ecNumber evidence="12">5.4.2.2</ecNumber>
    </submittedName>
</protein>
<keyword evidence="13" id="KW-1185">Reference proteome</keyword>
<dbReference type="InterPro" id="IPR005841">
    <property type="entry name" value="Alpha-D-phosphohexomutase_SF"/>
</dbReference>
<name>A0A449BJC4_9MOLU</name>
<feature type="domain" description="Alpha-D-phosphohexomutase alpha/beta/alpha" evidence="10">
    <location>
        <begin position="200"/>
        <end position="299"/>
    </location>
</feature>
<keyword evidence="5 7" id="KW-0460">Magnesium</keyword>